<dbReference type="InterPro" id="IPR013154">
    <property type="entry name" value="ADH-like_N"/>
</dbReference>
<keyword evidence="1" id="KW-0521">NADP</keyword>
<protein>
    <submittedName>
        <fullName evidence="4">ADH_N domain-containing protein</fullName>
    </submittedName>
</protein>
<accession>A0A0K0D327</accession>
<dbReference type="GO" id="GO:0070402">
    <property type="term" value="F:NADPH binding"/>
    <property type="evidence" value="ECO:0007669"/>
    <property type="project" value="TreeGrafter"/>
</dbReference>
<reference evidence="3" key="1">
    <citation type="submission" date="2012-09" db="EMBL/GenBank/DDBJ databases">
        <authorList>
            <person name="Martin A.A."/>
        </authorList>
    </citation>
    <scope>NUCLEOTIDE SEQUENCE</scope>
</reference>
<dbReference type="GO" id="GO:0003730">
    <property type="term" value="F:mRNA 3'-UTR binding"/>
    <property type="evidence" value="ECO:0007669"/>
    <property type="project" value="TreeGrafter"/>
</dbReference>
<sequence>MCSFIRLPTMYFQIAMFAAVVKEFGGPEVIKVLPKVPLPVIQSSKQILIRVGAAGVNPVDAYIRGGQYPSLPALPYTPGRDGAGIVEKVTFLILSRTRVKT</sequence>
<dbReference type="PANTHER" id="PTHR44154">
    <property type="entry name" value="QUINONE OXIDOREDUCTASE"/>
    <property type="match status" value="1"/>
</dbReference>
<dbReference type="GO" id="GO:0005829">
    <property type="term" value="C:cytosol"/>
    <property type="evidence" value="ECO:0007669"/>
    <property type="project" value="TreeGrafter"/>
</dbReference>
<dbReference type="AlphaFoldDB" id="A0A0K0D327"/>
<feature type="domain" description="Alcohol dehydrogenase-like N-terminal" evidence="2">
    <location>
        <begin position="44"/>
        <end position="89"/>
    </location>
</feature>
<dbReference type="WBParaSite" id="ACAC_0000447201-mRNA-1">
    <property type="protein sequence ID" value="ACAC_0000447201-mRNA-1"/>
    <property type="gene ID" value="ACAC_0000447201"/>
</dbReference>
<dbReference type="InterPro" id="IPR011032">
    <property type="entry name" value="GroES-like_sf"/>
</dbReference>
<dbReference type="PANTHER" id="PTHR44154:SF1">
    <property type="entry name" value="QUINONE OXIDOREDUCTASE"/>
    <property type="match status" value="1"/>
</dbReference>
<dbReference type="Pfam" id="PF08240">
    <property type="entry name" value="ADH_N"/>
    <property type="match status" value="1"/>
</dbReference>
<dbReference type="GO" id="GO:0003960">
    <property type="term" value="F:quinone reductase (NADPH) activity"/>
    <property type="evidence" value="ECO:0007669"/>
    <property type="project" value="TreeGrafter"/>
</dbReference>
<evidence type="ECO:0000313" key="4">
    <source>
        <dbReference type="WBParaSite" id="ACAC_0000447201-mRNA-1"/>
    </source>
</evidence>
<dbReference type="Gene3D" id="3.90.180.10">
    <property type="entry name" value="Medium-chain alcohol dehydrogenases, catalytic domain"/>
    <property type="match status" value="1"/>
</dbReference>
<proteinExistence type="predicted"/>
<organism evidence="3 4">
    <name type="scientific">Angiostrongylus cantonensis</name>
    <name type="common">Rat lungworm</name>
    <dbReference type="NCBI Taxonomy" id="6313"/>
    <lineage>
        <taxon>Eukaryota</taxon>
        <taxon>Metazoa</taxon>
        <taxon>Ecdysozoa</taxon>
        <taxon>Nematoda</taxon>
        <taxon>Chromadorea</taxon>
        <taxon>Rhabditida</taxon>
        <taxon>Rhabditina</taxon>
        <taxon>Rhabditomorpha</taxon>
        <taxon>Strongyloidea</taxon>
        <taxon>Metastrongylidae</taxon>
        <taxon>Angiostrongylus</taxon>
    </lineage>
</organism>
<dbReference type="InterPro" id="IPR051603">
    <property type="entry name" value="Zinc-ADH_QOR/CCCR"/>
</dbReference>
<dbReference type="STRING" id="6313.A0A0K0D327"/>
<name>A0A0K0D327_ANGCA</name>
<keyword evidence="3" id="KW-1185">Reference proteome</keyword>
<evidence type="ECO:0000256" key="1">
    <source>
        <dbReference type="ARBA" id="ARBA00022857"/>
    </source>
</evidence>
<dbReference type="SUPFAM" id="SSF50129">
    <property type="entry name" value="GroES-like"/>
    <property type="match status" value="1"/>
</dbReference>
<reference evidence="4" key="2">
    <citation type="submission" date="2017-02" db="UniProtKB">
        <authorList>
            <consortium name="WormBaseParasite"/>
        </authorList>
    </citation>
    <scope>IDENTIFICATION</scope>
</reference>
<dbReference type="Proteomes" id="UP000035642">
    <property type="component" value="Unassembled WGS sequence"/>
</dbReference>
<evidence type="ECO:0000259" key="2">
    <source>
        <dbReference type="Pfam" id="PF08240"/>
    </source>
</evidence>
<evidence type="ECO:0000313" key="3">
    <source>
        <dbReference type="Proteomes" id="UP000035642"/>
    </source>
</evidence>